<reference evidence="2 3" key="1">
    <citation type="submission" date="2015-09" db="EMBL/GenBank/DDBJ databases">
        <title>Identification and resolution of microdiversity through metagenomic sequencing of parallel consortia.</title>
        <authorList>
            <person name="Nelson W.C."/>
            <person name="Romine M.F."/>
            <person name="Lindemann S.R."/>
        </authorList>
    </citation>
    <scope>NUCLEOTIDE SEQUENCE [LARGE SCALE GENOMIC DNA]</scope>
    <source>
        <strain evidence="2">Ana</strain>
    </source>
</reference>
<evidence type="ECO:0000313" key="2">
    <source>
        <dbReference type="EMBL" id="KPQ33318.1"/>
    </source>
</evidence>
<comment type="caution">
    <text evidence="2">The sequence shown here is derived from an EMBL/GenBank/DDBJ whole genome shotgun (WGS) entry which is preliminary data.</text>
</comment>
<keyword evidence="1" id="KW-1133">Transmembrane helix</keyword>
<dbReference type="STRING" id="1666911.HLUCCA11_18975"/>
<protein>
    <submittedName>
        <fullName evidence="2">Uncharacterized protein</fullName>
    </submittedName>
</protein>
<evidence type="ECO:0000313" key="3">
    <source>
        <dbReference type="Proteomes" id="UP000050465"/>
    </source>
</evidence>
<accession>A0A0P7ZKB6</accession>
<sequence>MVALNKEIFRKKILQQSNLLPLLVWASLGMGAAGLGLGFLNLVSNLYIAGKDVPTLVQLQNGQSALVEPANSQFRSPALIKSFVEESMSQLFTWNTVSQSSDGSRGLSDKGVSVGDGQKVPTRTWQASFSLSNDFRETFMQEMARSFIPAGVLTGEAQSALLVESLTEPRAIGSGIWELDMVAFIVIFDGRNPQGKATSFNKTLVVRAVEPSVDPLPEETTPIQKAVYQTRAKGLEIYEIYELSGN</sequence>
<name>A0A0P7ZKB6_9CYAN</name>
<proteinExistence type="predicted"/>
<keyword evidence="1" id="KW-0812">Transmembrane</keyword>
<organism evidence="2 3">
    <name type="scientific">Phormidesmis priestleyi Ana</name>
    <dbReference type="NCBI Taxonomy" id="1666911"/>
    <lineage>
        <taxon>Bacteria</taxon>
        <taxon>Bacillati</taxon>
        <taxon>Cyanobacteriota</taxon>
        <taxon>Cyanophyceae</taxon>
        <taxon>Leptolyngbyales</taxon>
        <taxon>Leptolyngbyaceae</taxon>
        <taxon>Phormidesmis</taxon>
    </lineage>
</organism>
<keyword evidence="1" id="KW-0472">Membrane</keyword>
<dbReference type="EMBL" id="LJZR01000034">
    <property type="protein sequence ID" value="KPQ33318.1"/>
    <property type="molecule type" value="Genomic_DNA"/>
</dbReference>
<dbReference type="Proteomes" id="UP000050465">
    <property type="component" value="Unassembled WGS sequence"/>
</dbReference>
<feature type="transmembrane region" description="Helical" evidence="1">
    <location>
        <begin position="20"/>
        <end position="43"/>
    </location>
</feature>
<gene>
    <name evidence="2" type="ORF">HLUCCA11_18975</name>
</gene>
<evidence type="ECO:0000256" key="1">
    <source>
        <dbReference type="SAM" id="Phobius"/>
    </source>
</evidence>
<dbReference type="AlphaFoldDB" id="A0A0P7ZKB6"/>